<feature type="non-terminal residue" evidence="1">
    <location>
        <position position="51"/>
    </location>
</feature>
<dbReference type="OrthoDB" id="2448202at2759"/>
<sequence>MPEIDVPTRWNSTYLMFQRFEKIKIMTDILVASHPNLQDNYLTYAEHDILK</sequence>
<name>A0A9N9EEV2_9GLOM</name>
<dbReference type="EMBL" id="CAJVPL010008782">
    <property type="protein sequence ID" value="CAG8675611.1"/>
    <property type="molecule type" value="Genomic_DNA"/>
</dbReference>
<evidence type="ECO:0000313" key="1">
    <source>
        <dbReference type="EMBL" id="CAG8675611.1"/>
    </source>
</evidence>
<proteinExistence type="predicted"/>
<gene>
    <name evidence="1" type="ORF">AGERDE_LOCUS12450</name>
</gene>
<comment type="caution">
    <text evidence="1">The sequence shown here is derived from an EMBL/GenBank/DDBJ whole genome shotgun (WGS) entry which is preliminary data.</text>
</comment>
<organism evidence="1 2">
    <name type="scientific">Ambispora gerdemannii</name>
    <dbReference type="NCBI Taxonomy" id="144530"/>
    <lineage>
        <taxon>Eukaryota</taxon>
        <taxon>Fungi</taxon>
        <taxon>Fungi incertae sedis</taxon>
        <taxon>Mucoromycota</taxon>
        <taxon>Glomeromycotina</taxon>
        <taxon>Glomeromycetes</taxon>
        <taxon>Archaeosporales</taxon>
        <taxon>Ambisporaceae</taxon>
        <taxon>Ambispora</taxon>
    </lineage>
</organism>
<evidence type="ECO:0000313" key="2">
    <source>
        <dbReference type="Proteomes" id="UP000789831"/>
    </source>
</evidence>
<accession>A0A9N9EEV2</accession>
<keyword evidence="2" id="KW-1185">Reference proteome</keyword>
<reference evidence="1" key="1">
    <citation type="submission" date="2021-06" db="EMBL/GenBank/DDBJ databases">
        <authorList>
            <person name="Kallberg Y."/>
            <person name="Tangrot J."/>
            <person name="Rosling A."/>
        </authorList>
    </citation>
    <scope>NUCLEOTIDE SEQUENCE</scope>
    <source>
        <strain evidence="1">MT106</strain>
    </source>
</reference>
<dbReference type="Proteomes" id="UP000789831">
    <property type="component" value="Unassembled WGS sequence"/>
</dbReference>
<protein>
    <submittedName>
        <fullName evidence="1">8793_t:CDS:1</fullName>
    </submittedName>
</protein>
<dbReference type="AlphaFoldDB" id="A0A9N9EEV2"/>